<accession>A0A645HGQ2</accession>
<dbReference type="AlphaFoldDB" id="A0A645HGQ2"/>
<sequence length="133" mass="14018">MQQGAVAPGEADHGVVNSGVPVGVELHGGAHDVGRLGAPPAQQVHLVHGVQQLPVGGLKAVDLRNGPGDDDAHGVGHVVELQRLGDGLLQHLGPKAQDIGIVCFSTPVPGRFFLWQWNQSFSEIGRRARALRR</sequence>
<organism evidence="1">
    <name type="scientific">bioreactor metagenome</name>
    <dbReference type="NCBI Taxonomy" id="1076179"/>
    <lineage>
        <taxon>unclassified sequences</taxon>
        <taxon>metagenomes</taxon>
        <taxon>ecological metagenomes</taxon>
    </lineage>
</organism>
<comment type="caution">
    <text evidence="1">The sequence shown here is derived from an EMBL/GenBank/DDBJ whole genome shotgun (WGS) entry which is preliminary data.</text>
</comment>
<gene>
    <name evidence="1" type="ORF">SDC9_185092</name>
</gene>
<reference evidence="1" key="1">
    <citation type="submission" date="2019-08" db="EMBL/GenBank/DDBJ databases">
        <authorList>
            <person name="Kucharzyk K."/>
            <person name="Murdoch R.W."/>
            <person name="Higgins S."/>
            <person name="Loffler F."/>
        </authorList>
    </citation>
    <scope>NUCLEOTIDE SEQUENCE</scope>
</reference>
<evidence type="ECO:0000313" key="1">
    <source>
        <dbReference type="EMBL" id="MPN37572.1"/>
    </source>
</evidence>
<dbReference type="EMBL" id="VSSQ01092299">
    <property type="protein sequence ID" value="MPN37572.1"/>
    <property type="molecule type" value="Genomic_DNA"/>
</dbReference>
<protein>
    <submittedName>
        <fullName evidence="1">Uncharacterized protein</fullName>
    </submittedName>
</protein>
<proteinExistence type="predicted"/>
<name>A0A645HGQ2_9ZZZZ</name>